<dbReference type="PANTHER" id="PTHR42850:SF4">
    <property type="entry name" value="ZINC-DEPENDENT ENDOPOLYPHOSPHATASE"/>
    <property type="match status" value="1"/>
</dbReference>
<gene>
    <name evidence="2" type="ORF">So717_11680</name>
</gene>
<dbReference type="AlphaFoldDB" id="A0A640VRA1"/>
<name>A0A640VRA1_9RHOB</name>
<accession>A0A640VRA1</accession>
<keyword evidence="3" id="KW-1185">Reference proteome</keyword>
<dbReference type="InterPro" id="IPR029052">
    <property type="entry name" value="Metallo-depent_PP-like"/>
</dbReference>
<dbReference type="GO" id="GO:0008803">
    <property type="term" value="F:bis(5'-nucleosyl)-tetraphosphatase (symmetrical) activity"/>
    <property type="evidence" value="ECO:0007669"/>
    <property type="project" value="TreeGrafter"/>
</dbReference>
<evidence type="ECO:0000313" key="3">
    <source>
        <dbReference type="Proteomes" id="UP000436522"/>
    </source>
</evidence>
<feature type="domain" description="Calcineurin-like phosphoesterase" evidence="1">
    <location>
        <begin position="4"/>
        <end position="198"/>
    </location>
</feature>
<dbReference type="InterPro" id="IPR006186">
    <property type="entry name" value="Ser/Thr-sp_prot-phosphatase"/>
</dbReference>
<dbReference type="CDD" id="cd00144">
    <property type="entry name" value="MPP_PPP_family"/>
    <property type="match status" value="1"/>
</dbReference>
<dbReference type="EMBL" id="BLIV01000002">
    <property type="protein sequence ID" value="GFE49415.1"/>
    <property type="molecule type" value="Genomic_DNA"/>
</dbReference>
<dbReference type="PANTHER" id="PTHR42850">
    <property type="entry name" value="METALLOPHOSPHOESTERASE"/>
    <property type="match status" value="1"/>
</dbReference>
<proteinExistence type="predicted"/>
<dbReference type="Proteomes" id="UP000436522">
    <property type="component" value="Unassembled WGS sequence"/>
</dbReference>
<dbReference type="GO" id="GO:0005737">
    <property type="term" value="C:cytoplasm"/>
    <property type="evidence" value="ECO:0007669"/>
    <property type="project" value="TreeGrafter"/>
</dbReference>
<dbReference type="SUPFAM" id="SSF56300">
    <property type="entry name" value="Metallo-dependent phosphatases"/>
    <property type="match status" value="1"/>
</dbReference>
<dbReference type="RefSeq" id="WP_159975287.1">
    <property type="nucleotide sequence ID" value="NZ_BLIV01000002.1"/>
</dbReference>
<dbReference type="InterPro" id="IPR050126">
    <property type="entry name" value="Ap4A_hydrolase"/>
</dbReference>
<dbReference type="GO" id="GO:0110154">
    <property type="term" value="P:RNA decapping"/>
    <property type="evidence" value="ECO:0007669"/>
    <property type="project" value="TreeGrafter"/>
</dbReference>
<protein>
    <submittedName>
        <fullName evidence="2">Serine/threonine protein phosphatase</fullName>
    </submittedName>
</protein>
<sequence>MSDPIYAIGDVHGQLDELHRVLSLIEADGGPDAQVVLLGDYVDRGPDSCGVIQFLVDAQQQGRNWITLKGNHDRYLSRFLDDMTVYDSATSFELHWFNPRLGGDKTMASYGVTADETDPLEPVLDAARAVVPQAHRDFLNQLPLMHVMDALVFVHAGIRPGVALEDQVEEDLIWIRQGFIDDQTDHGRLVVHGHTALEWPEHAGNRVNLDGGAGYFRPLHAAVFEGQDAWLLSETGRQPMPRAE</sequence>
<dbReference type="Gene3D" id="3.60.21.10">
    <property type="match status" value="1"/>
</dbReference>
<dbReference type="InterPro" id="IPR004843">
    <property type="entry name" value="Calcineurin-like_PHP"/>
</dbReference>
<dbReference type="Pfam" id="PF00149">
    <property type="entry name" value="Metallophos"/>
    <property type="match status" value="1"/>
</dbReference>
<comment type="caution">
    <text evidence="2">The sequence shown here is derived from an EMBL/GenBank/DDBJ whole genome shotgun (WGS) entry which is preliminary data.</text>
</comment>
<dbReference type="OrthoDB" id="9807890at2"/>
<evidence type="ECO:0000313" key="2">
    <source>
        <dbReference type="EMBL" id="GFE49415.1"/>
    </source>
</evidence>
<reference evidence="2 3" key="1">
    <citation type="submission" date="2019-12" db="EMBL/GenBank/DDBJ databases">
        <title>Roseobacter cerasinus sp. nov., isolated from seawater around aquaculture.</title>
        <authorList>
            <person name="Muramatsu S."/>
            <person name="Takabe Y."/>
            <person name="Mori K."/>
            <person name="Takaichi S."/>
            <person name="Hanada S."/>
        </authorList>
    </citation>
    <scope>NUCLEOTIDE SEQUENCE [LARGE SCALE GENOMIC DNA]</scope>
    <source>
        <strain evidence="2 3">AI77</strain>
    </source>
</reference>
<organism evidence="2 3">
    <name type="scientific">Roseobacter cerasinus</name>
    <dbReference type="NCBI Taxonomy" id="2602289"/>
    <lineage>
        <taxon>Bacteria</taxon>
        <taxon>Pseudomonadati</taxon>
        <taxon>Pseudomonadota</taxon>
        <taxon>Alphaproteobacteria</taxon>
        <taxon>Rhodobacterales</taxon>
        <taxon>Roseobacteraceae</taxon>
        <taxon>Roseobacter</taxon>
    </lineage>
</organism>
<dbReference type="PRINTS" id="PR00114">
    <property type="entry name" value="STPHPHTASE"/>
</dbReference>
<dbReference type="GO" id="GO:0016791">
    <property type="term" value="F:phosphatase activity"/>
    <property type="evidence" value="ECO:0007669"/>
    <property type="project" value="TreeGrafter"/>
</dbReference>
<evidence type="ECO:0000259" key="1">
    <source>
        <dbReference type="Pfam" id="PF00149"/>
    </source>
</evidence>